<dbReference type="Proteomes" id="UP000234681">
    <property type="component" value="Chromosome 4"/>
</dbReference>
<reference evidence="1 2" key="1">
    <citation type="submission" date="2005-09" db="EMBL/GenBank/DDBJ databases">
        <authorList>
            <person name="Mural R.J."/>
            <person name="Li P.W."/>
            <person name="Adams M.D."/>
            <person name="Amanatides P.G."/>
            <person name="Baden-Tillson H."/>
            <person name="Barnstead M."/>
            <person name="Chin S.H."/>
            <person name="Dew I."/>
            <person name="Evans C.A."/>
            <person name="Ferriera S."/>
            <person name="Flanigan M."/>
            <person name="Fosler C."/>
            <person name="Glodek A."/>
            <person name="Gu Z."/>
            <person name="Holt R.A."/>
            <person name="Jennings D."/>
            <person name="Kraft C.L."/>
            <person name="Lu F."/>
            <person name="Nguyen T."/>
            <person name="Nusskern D.R."/>
            <person name="Pfannkoch C.M."/>
            <person name="Sitter C."/>
            <person name="Sutton G.G."/>
            <person name="Venter J.C."/>
            <person name="Wang Z."/>
            <person name="Woodage T."/>
            <person name="Zheng X.H."/>
            <person name="Zhong F."/>
        </authorList>
    </citation>
    <scope>NUCLEOTIDE SEQUENCE [LARGE SCALE GENOMIC DNA]</scope>
    <source>
        <strain>BN</strain>
        <strain evidence="2">Sprague-Dawley</strain>
    </source>
</reference>
<proteinExistence type="predicted"/>
<accession>A6IMG7</accession>
<dbReference type="EMBL" id="CH473964">
    <property type="protein sequence ID" value="EDM01622.1"/>
    <property type="molecule type" value="Genomic_DNA"/>
</dbReference>
<dbReference type="AlphaFoldDB" id="A6IMG7"/>
<evidence type="ECO:0000313" key="1">
    <source>
        <dbReference type="EMBL" id="EDM01622.1"/>
    </source>
</evidence>
<sequence length="46" mass="5052">MADCGLNVMSCTGLHAHTLGPKLVLLSWTTVKSFRRWSLIRGIPLA</sequence>
<gene>
    <name evidence="1" type="ORF">rCG_29925</name>
</gene>
<protein>
    <submittedName>
        <fullName evidence="1">RCG29925</fullName>
    </submittedName>
</protein>
<evidence type="ECO:0000313" key="2">
    <source>
        <dbReference type="Proteomes" id="UP000234681"/>
    </source>
</evidence>
<name>A6IMG7_RAT</name>
<organism evidence="1 2">
    <name type="scientific">Rattus norvegicus</name>
    <name type="common">Rat</name>
    <dbReference type="NCBI Taxonomy" id="10116"/>
    <lineage>
        <taxon>Eukaryota</taxon>
        <taxon>Metazoa</taxon>
        <taxon>Chordata</taxon>
        <taxon>Craniata</taxon>
        <taxon>Vertebrata</taxon>
        <taxon>Euteleostomi</taxon>
        <taxon>Mammalia</taxon>
        <taxon>Eutheria</taxon>
        <taxon>Euarchontoglires</taxon>
        <taxon>Glires</taxon>
        <taxon>Rodentia</taxon>
        <taxon>Myomorpha</taxon>
        <taxon>Muroidea</taxon>
        <taxon>Muridae</taxon>
        <taxon>Murinae</taxon>
        <taxon>Rattus</taxon>
    </lineage>
</organism>